<dbReference type="KEGG" id="celz:E5225_04310"/>
<name>A0A4P7SG64_9CELL</name>
<gene>
    <name evidence="7" type="ORF">E5225_04310</name>
</gene>
<dbReference type="GO" id="GO:0016987">
    <property type="term" value="F:sigma factor activity"/>
    <property type="evidence" value="ECO:0007669"/>
    <property type="project" value="UniProtKB-KW"/>
</dbReference>
<dbReference type="PANTHER" id="PTHR43133:SF8">
    <property type="entry name" value="RNA POLYMERASE SIGMA FACTOR HI_1459-RELATED"/>
    <property type="match status" value="1"/>
</dbReference>
<dbReference type="OrthoDB" id="265863at2"/>
<accession>A0A4P7SG64</accession>
<dbReference type="AlphaFoldDB" id="A0A4P7SG64"/>
<protein>
    <submittedName>
        <fullName evidence="7">Sigma-70 family RNA polymerase sigma factor</fullName>
    </submittedName>
</protein>
<keyword evidence="5" id="KW-0804">Transcription</keyword>
<keyword evidence="8" id="KW-1185">Reference proteome</keyword>
<sequence>MSTSGWAGQPYAERTTTELVAGAGAGDEQSWSEIVRRHTGLVMARVRQFRLTPQQAEDVAQTVWLNLLEHLADLREPAALPGWLSTATRHECIRVLNLSRRAVPVDPMTGRLDVQDDAELDQELLRSEQHAALRAALDELPAHQRDLLLLLSTDPAPSYQEVSARLGIPIGSIGPTRQRGLARLRRTAALTHFLAAPGGTALGEGGRDVLALG</sequence>
<proteinExistence type="inferred from homology"/>
<dbReference type="InterPro" id="IPR014284">
    <property type="entry name" value="RNA_pol_sigma-70_dom"/>
</dbReference>
<dbReference type="InterPro" id="IPR039425">
    <property type="entry name" value="RNA_pol_sigma-70-like"/>
</dbReference>
<dbReference type="Gene3D" id="1.10.10.10">
    <property type="entry name" value="Winged helix-like DNA-binding domain superfamily/Winged helix DNA-binding domain"/>
    <property type="match status" value="1"/>
</dbReference>
<dbReference type="GO" id="GO:0003677">
    <property type="term" value="F:DNA binding"/>
    <property type="evidence" value="ECO:0007669"/>
    <property type="project" value="UniProtKB-KW"/>
</dbReference>
<dbReference type="RefSeq" id="WP_135974580.1">
    <property type="nucleotide sequence ID" value="NZ_CP039291.1"/>
</dbReference>
<evidence type="ECO:0000313" key="7">
    <source>
        <dbReference type="EMBL" id="QCB92890.1"/>
    </source>
</evidence>
<evidence type="ECO:0000256" key="1">
    <source>
        <dbReference type="ARBA" id="ARBA00010641"/>
    </source>
</evidence>
<dbReference type="NCBIfam" id="TIGR02937">
    <property type="entry name" value="sigma70-ECF"/>
    <property type="match status" value="1"/>
</dbReference>
<dbReference type="InterPro" id="IPR007627">
    <property type="entry name" value="RNA_pol_sigma70_r2"/>
</dbReference>
<evidence type="ECO:0000313" key="8">
    <source>
        <dbReference type="Proteomes" id="UP000296469"/>
    </source>
</evidence>
<evidence type="ECO:0000259" key="6">
    <source>
        <dbReference type="Pfam" id="PF04542"/>
    </source>
</evidence>
<keyword evidence="4" id="KW-0238">DNA-binding</keyword>
<comment type="similarity">
    <text evidence="1">Belongs to the sigma-70 factor family. ECF subfamily.</text>
</comment>
<keyword evidence="2" id="KW-0805">Transcription regulation</keyword>
<dbReference type="GO" id="GO:0006352">
    <property type="term" value="P:DNA-templated transcription initiation"/>
    <property type="evidence" value="ECO:0007669"/>
    <property type="project" value="InterPro"/>
</dbReference>
<evidence type="ECO:0000256" key="3">
    <source>
        <dbReference type="ARBA" id="ARBA00023082"/>
    </source>
</evidence>
<dbReference type="SUPFAM" id="SSF88659">
    <property type="entry name" value="Sigma3 and sigma4 domains of RNA polymerase sigma factors"/>
    <property type="match status" value="1"/>
</dbReference>
<dbReference type="SUPFAM" id="SSF88946">
    <property type="entry name" value="Sigma2 domain of RNA polymerase sigma factors"/>
    <property type="match status" value="1"/>
</dbReference>
<dbReference type="Gene3D" id="1.10.1740.10">
    <property type="match status" value="1"/>
</dbReference>
<dbReference type="InterPro" id="IPR036388">
    <property type="entry name" value="WH-like_DNA-bd_sf"/>
</dbReference>
<evidence type="ECO:0000256" key="5">
    <source>
        <dbReference type="ARBA" id="ARBA00023163"/>
    </source>
</evidence>
<evidence type="ECO:0000256" key="4">
    <source>
        <dbReference type="ARBA" id="ARBA00023125"/>
    </source>
</evidence>
<dbReference type="InterPro" id="IPR013325">
    <property type="entry name" value="RNA_pol_sigma_r2"/>
</dbReference>
<dbReference type="EMBL" id="CP039291">
    <property type="protein sequence ID" value="QCB92890.1"/>
    <property type="molecule type" value="Genomic_DNA"/>
</dbReference>
<dbReference type="Proteomes" id="UP000296469">
    <property type="component" value="Chromosome"/>
</dbReference>
<feature type="domain" description="RNA polymerase sigma-70 region 2" evidence="6">
    <location>
        <begin position="34"/>
        <end position="96"/>
    </location>
</feature>
<keyword evidence="3" id="KW-0731">Sigma factor</keyword>
<evidence type="ECO:0000256" key="2">
    <source>
        <dbReference type="ARBA" id="ARBA00023015"/>
    </source>
</evidence>
<dbReference type="PANTHER" id="PTHR43133">
    <property type="entry name" value="RNA POLYMERASE ECF-TYPE SIGMA FACTO"/>
    <property type="match status" value="1"/>
</dbReference>
<organism evidence="7 8">
    <name type="scientific">Cellulomonas shaoxiangyii</name>
    <dbReference type="NCBI Taxonomy" id="2566013"/>
    <lineage>
        <taxon>Bacteria</taxon>
        <taxon>Bacillati</taxon>
        <taxon>Actinomycetota</taxon>
        <taxon>Actinomycetes</taxon>
        <taxon>Micrococcales</taxon>
        <taxon>Cellulomonadaceae</taxon>
        <taxon>Cellulomonas</taxon>
    </lineage>
</organism>
<dbReference type="InterPro" id="IPR013324">
    <property type="entry name" value="RNA_pol_sigma_r3/r4-like"/>
</dbReference>
<reference evidence="7 8" key="1">
    <citation type="submission" date="2019-04" db="EMBL/GenBank/DDBJ databases">
        <title>Isolation and identification of Cellulomonas shaoxiangyii sp. Nov. isolated from feces of the Tibetan antelopes (Pantholops hodgsonii) in the Qinghai-Tibet plateau of China.</title>
        <authorList>
            <person name="Tian Z."/>
        </authorList>
    </citation>
    <scope>NUCLEOTIDE SEQUENCE [LARGE SCALE GENOMIC DNA]</scope>
    <source>
        <strain evidence="7 8">Z28</strain>
    </source>
</reference>
<dbReference type="Pfam" id="PF04542">
    <property type="entry name" value="Sigma70_r2"/>
    <property type="match status" value="1"/>
</dbReference>